<comment type="caution">
    <text evidence="1">The sequence shown here is derived from an EMBL/GenBank/DDBJ whole genome shotgun (WGS) entry which is preliminary data.</text>
</comment>
<sequence>MELGSVVEFLENKIILVSGVTGFVAKVFIEKILRVQPNVKKLYLLIRAADTESAALRFQNEVLAKDLFNVLKEKWGTRLNSFISEKITFVAGDISSEDLGLKDSNLKEELWNELDVMVNSAAITKFDERYDVAFGINTLGAIHLVNFAKKCVKLKVFVHVSTAYVAGERTGLILENPLDGASGLDFDAEMKVIDQKLNEIKTKGASQKEITLVMKNLGTERAKIHGWPNTYVFTKTMGEMIMQQSKENLSLVIIRPTIVSGTYKEPFPGWVEDLKTINALFVASAQGNLPCLVGETKTIMDVIPVDMVVNAMIVAMVAHAKQPSDANIYHVGSSLRNPVTLGLQLANTVFHNFFKGVYNDLRKKVKFVMRVAEIYKPYFYFNGIFDDTNTEKLRMTTKGSRTETDLFYFDPDSIEWRDYFMNTHIPGVENILQQKRAFPITKVFRSGHVLSDKTITERVMPMIFIQSSRMGNTHFPVSHRDKTYFQRQLLSKMTLNVLRNQIGPAPICRWKPMSGIYAP</sequence>
<keyword evidence="2" id="KW-1185">Reference proteome</keyword>
<dbReference type="Proteomes" id="UP000829398">
    <property type="component" value="Chromosome 3"/>
</dbReference>
<reference evidence="2" key="1">
    <citation type="journal article" date="2023" name="Hortic. Res.">
        <title>A chromosome-level phased genome enabling allele-level studies in sweet orange: a case study on citrus Huanglongbing tolerance.</title>
        <authorList>
            <person name="Wu B."/>
            <person name="Yu Q."/>
            <person name="Deng Z."/>
            <person name="Duan Y."/>
            <person name="Luo F."/>
            <person name="Gmitter F. Jr."/>
        </authorList>
    </citation>
    <scope>NUCLEOTIDE SEQUENCE [LARGE SCALE GENOMIC DNA]</scope>
    <source>
        <strain evidence="2">cv. Valencia</strain>
    </source>
</reference>
<evidence type="ECO:0000313" key="1">
    <source>
        <dbReference type="EMBL" id="KAH9779752.1"/>
    </source>
</evidence>
<protein>
    <submittedName>
        <fullName evidence="1">Fatty acyl-CoA reductase 3</fullName>
    </submittedName>
</protein>
<evidence type="ECO:0000313" key="2">
    <source>
        <dbReference type="Proteomes" id="UP000829398"/>
    </source>
</evidence>
<name>A0ACB8M2H9_CITSI</name>
<dbReference type="EMBL" id="CM039172">
    <property type="protein sequence ID" value="KAH9779752.1"/>
    <property type="molecule type" value="Genomic_DNA"/>
</dbReference>
<gene>
    <name evidence="1" type="ORF">KPL71_007829</name>
</gene>
<accession>A0ACB8M2H9</accession>
<proteinExistence type="predicted"/>
<organism evidence="1 2">
    <name type="scientific">Citrus sinensis</name>
    <name type="common">Sweet orange</name>
    <name type="synonym">Citrus aurantium var. sinensis</name>
    <dbReference type="NCBI Taxonomy" id="2711"/>
    <lineage>
        <taxon>Eukaryota</taxon>
        <taxon>Viridiplantae</taxon>
        <taxon>Streptophyta</taxon>
        <taxon>Embryophyta</taxon>
        <taxon>Tracheophyta</taxon>
        <taxon>Spermatophyta</taxon>
        <taxon>Magnoliopsida</taxon>
        <taxon>eudicotyledons</taxon>
        <taxon>Gunneridae</taxon>
        <taxon>Pentapetalae</taxon>
        <taxon>rosids</taxon>
        <taxon>malvids</taxon>
        <taxon>Sapindales</taxon>
        <taxon>Rutaceae</taxon>
        <taxon>Aurantioideae</taxon>
        <taxon>Citrus</taxon>
    </lineage>
</organism>